<dbReference type="OrthoDB" id="6083860at2759"/>
<dbReference type="InterPro" id="IPR052262">
    <property type="entry name" value="E2F-SERTA_domain_protein"/>
</dbReference>
<dbReference type="InterPro" id="IPR009263">
    <property type="entry name" value="SERTA_dom"/>
</dbReference>
<dbReference type="KEGG" id="cvn:111130349"/>
<sequence length="249" mass="27672">MGVKRKSDEMEFEFEGNQRQSVLNISMCKLQNPSARKVEPSLLKSVLILNTLKHIETELRKEGISSELPPSATLTFHNDAENFTMDVLPLDTLDGSSEYIEQDMSDLHINGNLPQGMDSSEDQSISKAPLPPFETFVELSNSSNHNANSSPKNKVTSQKFDIWSSSLQTNIPFKVEDVLADTDLSQCDFDIFTSLSSTIKLTPLSAEEVLHSFPSNTLSDSYQTFLSTSCKSDILPEEIDNIMQILVGT</sequence>
<protein>
    <submittedName>
        <fullName evidence="3">Uncharacterized protein LOC111130349</fullName>
    </submittedName>
</protein>
<dbReference type="GeneID" id="111130349"/>
<dbReference type="PANTHER" id="PTHR16277">
    <property type="entry name" value="CELL DIVISION CYCLE ASSOCIATED PROTEIN 4/SERTA DOMAIN-CONTAINING PROTEIN 2"/>
    <property type="match status" value="1"/>
</dbReference>
<gene>
    <name evidence="3" type="primary">LOC111130349</name>
</gene>
<dbReference type="Proteomes" id="UP000694844">
    <property type="component" value="Chromosome 4"/>
</dbReference>
<evidence type="ECO:0000313" key="2">
    <source>
        <dbReference type="Proteomes" id="UP000694844"/>
    </source>
</evidence>
<dbReference type="GO" id="GO:0005634">
    <property type="term" value="C:nucleus"/>
    <property type="evidence" value="ECO:0007669"/>
    <property type="project" value="TreeGrafter"/>
</dbReference>
<evidence type="ECO:0000313" key="3">
    <source>
        <dbReference type="RefSeq" id="XP_022333025.1"/>
    </source>
</evidence>
<accession>A0A8B8DYK1</accession>
<dbReference type="PANTHER" id="PTHR16277:SF7">
    <property type="entry name" value="RE12330P"/>
    <property type="match status" value="1"/>
</dbReference>
<dbReference type="RefSeq" id="XP_022333025.1">
    <property type="nucleotide sequence ID" value="XM_022477317.1"/>
</dbReference>
<feature type="domain" description="SERTA" evidence="1">
    <location>
        <begin position="15"/>
        <end position="63"/>
    </location>
</feature>
<proteinExistence type="predicted"/>
<evidence type="ECO:0000259" key="1">
    <source>
        <dbReference type="PROSITE" id="PS51053"/>
    </source>
</evidence>
<dbReference type="AlphaFoldDB" id="A0A8B8DYK1"/>
<dbReference type="PROSITE" id="PS51053">
    <property type="entry name" value="SERTA"/>
    <property type="match status" value="1"/>
</dbReference>
<name>A0A8B8DYK1_CRAVI</name>
<reference evidence="3" key="1">
    <citation type="submission" date="2025-08" db="UniProtKB">
        <authorList>
            <consortium name="RefSeq"/>
        </authorList>
    </citation>
    <scope>IDENTIFICATION</scope>
    <source>
        <tissue evidence="3">Whole sample</tissue>
    </source>
</reference>
<organism evidence="2 3">
    <name type="scientific">Crassostrea virginica</name>
    <name type="common">Eastern oyster</name>
    <dbReference type="NCBI Taxonomy" id="6565"/>
    <lineage>
        <taxon>Eukaryota</taxon>
        <taxon>Metazoa</taxon>
        <taxon>Spiralia</taxon>
        <taxon>Lophotrochozoa</taxon>
        <taxon>Mollusca</taxon>
        <taxon>Bivalvia</taxon>
        <taxon>Autobranchia</taxon>
        <taxon>Pteriomorphia</taxon>
        <taxon>Ostreida</taxon>
        <taxon>Ostreoidea</taxon>
        <taxon>Ostreidae</taxon>
        <taxon>Crassostrea</taxon>
    </lineage>
</organism>
<keyword evidence="2" id="KW-1185">Reference proteome</keyword>
<dbReference type="Pfam" id="PF06031">
    <property type="entry name" value="SERTA"/>
    <property type="match status" value="1"/>
</dbReference>